<dbReference type="EMBL" id="FRBY01000003">
    <property type="protein sequence ID" value="SHM13203.1"/>
    <property type="molecule type" value="Genomic_DNA"/>
</dbReference>
<dbReference type="InterPro" id="IPR010870">
    <property type="entry name" value="Porin_O/P"/>
</dbReference>
<keyword evidence="2" id="KW-1185">Reference proteome</keyword>
<dbReference type="Pfam" id="PF07396">
    <property type="entry name" value="Porin_O_P"/>
    <property type="match status" value="1"/>
</dbReference>
<sequence length="436" mass="49541">MKAKRIIANCSFLSQLRVGLIVFIMLILPCRSLCQELPKTVPDGTEGDVLQAADTTKAEKLPWNMFDTSFTTIKLGAGFLYEYAGYTQNATGKRQMDSIGSELKYDFDVRDFRVLIGGQLKTKRTITWKAGFMYDGDAKEWYVRESGVMIATPEIWGSIFIGRTKEGYSLSKVMNGYSGESLERHMAIDAIPILGDGIKWLGYLPKQRIVWNMGIFADWLSHNQGFSTYSWQFITRAAWLPIHSEEKQTTLHIGGNFRIGQPEDNMIRLKSRPESNTAPIFIDTGTFSSNQGTFVGWEIYYNKGPWLFGTEYGWQMFNSKEKNDPVFHGGEVMMSYIFTGASRPYTTTSGIYTFIPVKKSVFQGGLGEIEAALRYSTNELNGGLIEGGRFWRITPTFNWYLSANLRFEFAYGYGILDRYSLKGATQFFQSRIQILL</sequence>
<gene>
    <name evidence="1" type="ORF">SAMN05444366_2463</name>
</gene>
<dbReference type="InterPro" id="IPR023614">
    <property type="entry name" value="Porin_dom_sf"/>
</dbReference>
<proteinExistence type="predicted"/>
<name>A0A1M7GA84_9FLAO</name>
<protein>
    <submittedName>
        <fullName evidence="1">Phosphate-selective porin OprO and OprP</fullName>
    </submittedName>
</protein>
<evidence type="ECO:0000313" key="2">
    <source>
        <dbReference type="Proteomes" id="UP000184121"/>
    </source>
</evidence>
<dbReference type="Gene3D" id="2.40.160.10">
    <property type="entry name" value="Porin"/>
    <property type="match status" value="1"/>
</dbReference>
<dbReference type="Proteomes" id="UP000184121">
    <property type="component" value="Unassembled WGS sequence"/>
</dbReference>
<organism evidence="1 2">
    <name type="scientific">Flavobacterium saccharophilum</name>
    <dbReference type="NCBI Taxonomy" id="29534"/>
    <lineage>
        <taxon>Bacteria</taxon>
        <taxon>Pseudomonadati</taxon>
        <taxon>Bacteroidota</taxon>
        <taxon>Flavobacteriia</taxon>
        <taxon>Flavobacteriales</taxon>
        <taxon>Flavobacteriaceae</taxon>
        <taxon>Flavobacterium</taxon>
    </lineage>
</organism>
<evidence type="ECO:0000313" key="1">
    <source>
        <dbReference type="EMBL" id="SHM13203.1"/>
    </source>
</evidence>
<accession>A0A1M7GA84</accession>
<dbReference type="AlphaFoldDB" id="A0A1M7GA84"/>
<reference evidence="2" key="1">
    <citation type="submission" date="2016-11" db="EMBL/GenBank/DDBJ databases">
        <authorList>
            <person name="Varghese N."/>
            <person name="Submissions S."/>
        </authorList>
    </citation>
    <scope>NUCLEOTIDE SEQUENCE [LARGE SCALE GENOMIC DNA]</scope>
    <source>
        <strain evidence="2">DSM 1811</strain>
    </source>
</reference>
<dbReference type="STRING" id="29534.SAMN05444366_2463"/>